<feature type="region of interest" description="Disordered" evidence="2">
    <location>
        <begin position="64"/>
        <end position="91"/>
    </location>
</feature>
<dbReference type="STRING" id="188477.A0A3S1AEU6"/>
<evidence type="ECO:0000313" key="4">
    <source>
        <dbReference type="EMBL" id="RUS90016.1"/>
    </source>
</evidence>
<dbReference type="Proteomes" id="UP000271974">
    <property type="component" value="Unassembled WGS sequence"/>
</dbReference>
<organism evidence="4 5">
    <name type="scientific">Elysia chlorotica</name>
    <name type="common">Eastern emerald elysia</name>
    <name type="synonym">Sea slug</name>
    <dbReference type="NCBI Taxonomy" id="188477"/>
    <lineage>
        <taxon>Eukaryota</taxon>
        <taxon>Metazoa</taxon>
        <taxon>Spiralia</taxon>
        <taxon>Lophotrochozoa</taxon>
        <taxon>Mollusca</taxon>
        <taxon>Gastropoda</taxon>
        <taxon>Heterobranchia</taxon>
        <taxon>Euthyneura</taxon>
        <taxon>Panpulmonata</taxon>
        <taxon>Sacoglossa</taxon>
        <taxon>Placobranchoidea</taxon>
        <taxon>Plakobranchidae</taxon>
        <taxon>Elysia</taxon>
    </lineage>
</organism>
<dbReference type="InterPro" id="IPR034907">
    <property type="entry name" value="NDK-like_dom"/>
</dbReference>
<feature type="domain" description="Nucleoside diphosphate kinase-like" evidence="3">
    <location>
        <begin position="177"/>
        <end position="316"/>
    </location>
</feature>
<dbReference type="EMBL" id="RQTK01000042">
    <property type="protein sequence ID" value="RUS90016.1"/>
    <property type="molecule type" value="Genomic_DNA"/>
</dbReference>
<sequence length="342" mass="38455">RPELLGLKWSPGLTSHQAKELSPFEVGDRRWRASVKQLTSEPAMVLALRGVDIFTRLRPIIEQQQQQQQQQNGSSLKRSGKSSSQTKCPEVVMSQSVGESDVFARLFFLPQELYPDPLTRTLLPFLPEARLYFNIVDREENNGGPPSRLFVLKSLDDLDLTREHVLEEVAAGQQPICTLLLLKPQAMERHLSRVLRKVVQEQFKIVGLRMLCLSQEQALKLVPASHRMDNALIQQHVVVMTTGPSLVLVLQQAGAVKRLLDLLGPEDPQSARRLSQFLWRGEFGRDVFNNGLYCSSSYIDAVEDIKTFFPDGLCCEESELLLQEQIPSSGEDHTVAVCSNPS</sequence>
<dbReference type="PROSITE" id="PS51374">
    <property type="entry name" value="NDPK_LIKE"/>
    <property type="match status" value="1"/>
</dbReference>
<dbReference type="SMART" id="SM00562">
    <property type="entry name" value="NDK"/>
    <property type="match status" value="1"/>
</dbReference>
<name>A0A3S1AEU6_ELYCH</name>
<feature type="non-terminal residue" evidence="4">
    <location>
        <position position="342"/>
    </location>
</feature>
<evidence type="ECO:0000256" key="2">
    <source>
        <dbReference type="SAM" id="MobiDB-lite"/>
    </source>
</evidence>
<evidence type="ECO:0000313" key="5">
    <source>
        <dbReference type="Proteomes" id="UP000271974"/>
    </source>
</evidence>
<proteinExistence type="inferred from homology"/>
<feature type="compositionally biased region" description="Low complexity" evidence="2">
    <location>
        <begin position="64"/>
        <end position="84"/>
    </location>
</feature>
<dbReference type="InterPro" id="IPR036850">
    <property type="entry name" value="NDK-like_dom_sf"/>
</dbReference>
<evidence type="ECO:0000259" key="3">
    <source>
        <dbReference type="SMART" id="SM00562"/>
    </source>
</evidence>
<reference evidence="4 5" key="1">
    <citation type="submission" date="2019-01" db="EMBL/GenBank/DDBJ databases">
        <title>A draft genome assembly of the solar-powered sea slug Elysia chlorotica.</title>
        <authorList>
            <person name="Cai H."/>
            <person name="Li Q."/>
            <person name="Fang X."/>
            <person name="Li J."/>
            <person name="Curtis N.E."/>
            <person name="Altenburger A."/>
            <person name="Shibata T."/>
            <person name="Feng M."/>
            <person name="Maeda T."/>
            <person name="Schwartz J.A."/>
            <person name="Shigenobu S."/>
            <person name="Lundholm N."/>
            <person name="Nishiyama T."/>
            <person name="Yang H."/>
            <person name="Hasebe M."/>
            <person name="Li S."/>
            <person name="Pierce S.K."/>
            <person name="Wang J."/>
        </authorList>
    </citation>
    <scope>NUCLEOTIDE SEQUENCE [LARGE SCALE GENOMIC DNA]</scope>
    <source>
        <strain evidence="4">EC2010</strain>
        <tissue evidence="4">Whole organism of an adult</tissue>
    </source>
</reference>
<dbReference type="Gene3D" id="3.30.70.141">
    <property type="entry name" value="Nucleoside diphosphate kinase-like domain"/>
    <property type="match status" value="1"/>
</dbReference>
<feature type="non-terminal residue" evidence="4">
    <location>
        <position position="1"/>
    </location>
</feature>
<dbReference type="PANTHER" id="PTHR46135:SF3">
    <property type="entry name" value="NME_NM23 FAMILY MEMBER 8"/>
    <property type="match status" value="1"/>
</dbReference>
<evidence type="ECO:0000256" key="1">
    <source>
        <dbReference type="PROSITE-ProRule" id="PRU00706"/>
    </source>
</evidence>
<dbReference type="Pfam" id="PF00334">
    <property type="entry name" value="NDK"/>
    <property type="match status" value="1"/>
</dbReference>
<dbReference type="PANTHER" id="PTHR46135">
    <property type="entry name" value="NME/NM23 FAMILY MEMBER 8"/>
    <property type="match status" value="1"/>
</dbReference>
<accession>A0A3S1AEU6</accession>
<protein>
    <recommendedName>
        <fullName evidence="3">Nucleoside diphosphate kinase-like domain-containing protein</fullName>
    </recommendedName>
</protein>
<dbReference type="OrthoDB" id="2162449at2759"/>
<keyword evidence="5" id="KW-1185">Reference proteome</keyword>
<comment type="caution">
    <text evidence="4">The sequence shown here is derived from an EMBL/GenBank/DDBJ whole genome shotgun (WGS) entry which is preliminary data.</text>
</comment>
<comment type="caution">
    <text evidence="1">Lacks conserved residue(s) required for the propagation of feature annotation.</text>
</comment>
<dbReference type="SUPFAM" id="SSF54919">
    <property type="entry name" value="Nucleoside diphosphate kinase, NDK"/>
    <property type="match status" value="1"/>
</dbReference>
<dbReference type="AlphaFoldDB" id="A0A3S1AEU6"/>
<comment type="similarity">
    <text evidence="1">Belongs to the NDK family.</text>
</comment>
<gene>
    <name evidence="4" type="ORF">EGW08_002203</name>
</gene>
<dbReference type="InterPro" id="IPR051766">
    <property type="entry name" value="TXND_domain-containing"/>
</dbReference>